<evidence type="ECO:0000256" key="3">
    <source>
        <dbReference type="ARBA" id="ARBA00023315"/>
    </source>
</evidence>
<dbReference type="InterPro" id="IPR016035">
    <property type="entry name" value="Acyl_Trfase/lysoPLipase"/>
</dbReference>
<proteinExistence type="predicted"/>
<dbReference type="SUPFAM" id="SSF52151">
    <property type="entry name" value="FabD/lysophospholipase-like"/>
    <property type="match status" value="1"/>
</dbReference>
<evidence type="ECO:0000256" key="2">
    <source>
        <dbReference type="ARBA" id="ARBA00022679"/>
    </source>
</evidence>
<keyword evidence="2" id="KW-0808">Transferase</keyword>
<evidence type="ECO:0000313" key="6">
    <source>
        <dbReference type="EMBL" id="GCE15732.1"/>
    </source>
</evidence>
<dbReference type="PANTHER" id="PTHR42681">
    <property type="entry name" value="MALONYL-COA-ACYL CARRIER PROTEIN TRANSACYLASE, MITOCHONDRIAL"/>
    <property type="match status" value="1"/>
</dbReference>
<keyword evidence="3" id="KW-0012">Acyltransferase</keyword>
<evidence type="ECO:0000313" key="7">
    <source>
        <dbReference type="Proteomes" id="UP000287352"/>
    </source>
</evidence>
<dbReference type="GO" id="GO:0005829">
    <property type="term" value="C:cytosol"/>
    <property type="evidence" value="ECO:0007669"/>
    <property type="project" value="TreeGrafter"/>
</dbReference>
<dbReference type="InterPro" id="IPR014043">
    <property type="entry name" value="Acyl_transferase_dom"/>
</dbReference>
<dbReference type="Pfam" id="PF00698">
    <property type="entry name" value="Acyl_transf_1"/>
    <property type="match status" value="1"/>
</dbReference>
<dbReference type="PANTHER" id="PTHR42681:SF1">
    <property type="entry name" value="MALONYL-COA-ACYL CARRIER PROTEIN TRANSACYLASE, MITOCHONDRIAL"/>
    <property type="match status" value="1"/>
</dbReference>
<comment type="catalytic activity">
    <reaction evidence="4">
        <text>holo-[ACP] + malonyl-CoA = malonyl-[ACP] + CoA</text>
        <dbReference type="Rhea" id="RHEA:41792"/>
        <dbReference type="Rhea" id="RHEA-COMP:9623"/>
        <dbReference type="Rhea" id="RHEA-COMP:9685"/>
        <dbReference type="ChEBI" id="CHEBI:57287"/>
        <dbReference type="ChEBI" id="CHEBI:57384"/>
        <dbReference type="ChEBI" id="CHEBI:64479"/>
        <dbReference type="ChEBI" id="CHEBI:78449"/>
        <dbReference type="EC" id="2.3.1.39"/>
    </reaction>
</comment>
<dbReference type="GO" id="GO:0006633">
    <property type="term" value="P:fatty acid biosynthetic process"/>
    <property type="evidence" value="ECO:0007669"/>
    <property type="project" value="TreeGrafter"/>
</dbReference>
<organism evidence="6 7">
    <name type="scientific">Tengunoibacter tsumagoiensis</name>
    <dbReference type="NCBI Taxonomy" id="2014871"/>
    <lineage>
        <taxon>Bacteria</taxon>
        <taxon>Bacillati</taxon>
        <taxon>Chloroflexota</taxon>
        <taxon>Ktedonobacteria</taxon>
        <taxon>Ktedonobacterales</taxon>
        <taxon>Dictyobacteraceae</taxon>
        <taxon>Tengunoibacter</taxon>
    </lineage>
</organism>
<reference evidence="7" key="1">
    <citation type="submission" date="2018-12" db="EMBL/GenBank/DDBJ databases">
        <title>Tengunoibacter tsumagoiensis gen. nov., sp. nov., Dictyobacter kobayashii sp. nov., D. alpinus sp. nov., and D. joshuensis sp. nov. and description of Dictyobacteraceae fam. nov. within the order Ktedonobacterales isolated from Tengu-no-mugimeshi.</title>
        <authorList>
            <person name="Wang C.M."/>
            <person name="Zheng Y."/>
            <person name="Sakai Y."/>
            <person name="Toyoda A."/>
            <person name="Minakuchi Y."/>
            <person name="Abe K."/>
            <person name="Yokota A."/>
            <person name="Yabe S."/>
        </authorList>
    </citation>
    <scope>NUCLEOTIDE SEQUENCE [LARGE SCALE GENOMIC DNA]</scope>
    <source>
        <strain evidence="7">Uno3</strain>
    </source>
</reference>
<dbReference type="InterPro" id="IPR001227">
    <property type="entry name" value="Ac_transferase_dom_sf"/>
</dbReference>
<feature type="domain" description="Malonyl-CoA:ACP transacylase (MAT)" evidence="5">
    <location>
        <begin position="12"/>
        <end position="323"/>
    </location>
</feature>
<dbReference type="SUPFAM" id="SSF55048">
    <property type="entry name" value="Probable ACP-binding domain of malonyl-CoA ACP transacylase"/>
    <property type="match status" value="1"/>
</dbReference>
<dbReference type="Proteomes" id="UP000287352">
    <property type="component" value="Unassembled WGS sequence"/>
</dbReference>
<dbReference type="OrthoDB" id="9805460at2"/>
<dbReference type="Gene3D" id="3.40.366.10">
    <property type="entry name" value="Malonyl-Coenzyme A Acyl Carrier Protein, domain 2"/>
    <property type="match status" value="1"/>
</dbReference>
<dbReference type="AlphaFoldDB" id="A0A402A996"/>
<dbReference type="SMART" id="SM00827">
    <property type="entry name" value="PKS_AT"/>
    <property type="match status" value="1"/>
</dbReference>
<evidence type="ECO:0000256" key="4">
    <source>
        <dbReference type="ARBA" id="ARBA00048462"/>
    </source>
</evidence>
<dbReference type="EMBL" id="BIFR01000002">
    <property type="protein sequence ID" value="GCE15732.1"/>
    <property type="molecule type" value="Genomic_DNA"/>
</dbReference>
<dbReference type="InterPro" id="IPR050858">
    <property type="entry name" value="Mal-CoA-ACP_Trans/PKS_FabD"/>
</dbReference>
<dbReference type="EC" id="2.3.1.39" evidence="1"/>
<dbReference type="InterPro" id="IPR016036">
    <property type="entry name" value="Malonyl_transacylase_ACP-bd"/>
</dbReference>
<dbReference type="Gene3D" id="3.30.70.250">
    <property type="entry name" value="Malonyl-CoA ACP transacylase, ACP-binding"/>
    <property type="match status" value="1"/>
</dbReference>
<name>A0A402A996_9CHLR</name>
<sequence>MVQIVASQLMYLFPGVGSHHSGMGKTLYEQFPLVQDLFTEASDILHRDIAALCFSSAHAEDLNYLENSQAALLCVSVATYRVLVAETGLEQALYLGYSLGEYSALCCAGALAFKDALQLVWNRGIIVSEVAKTVDGSMVWVVNVAERKVEEICQQLRQEGESVSISAYDSPQKVSISGTRAALRKAGERIVAAGGIPIPIKMSGPFHSPLMSDAAARFRDLLHTYSYASPRFPVISNYTAQLYQSGDDIPANLQLQLVQPIRWQASLELARSLGVTTSVEIGPKNVLTYLLEKNEFHITTYELNTTEQLQKIKASSVAQSRDYPAFLAKCLTLIVGTKNYNEDVHMYETIVIPNFRKIEATYMAVQAGNLMPDEQLYAHTLTLLTDALRAKKLKESDIHARLQRLG</sequence>
<protein>
    <recommendedName>
        <fullName evidence="1">[acyl-carrier-protein] S-malonyltransferase</fullName>
        <ecNumber evidence="1">2.3.1.39</ecNumber>
    </recommendedName>
</protein>
<comment type="caution">
    <text evidence="6">The sequence shown here is derived from an EMBL/GenBank/DDBJ whole genome shotgun (WGS) entry which is preliminary data.</text>
</comment>
<evidence type="ECO:0000259" key="5">
    <source>
        <dbReference type="SMART" id="SM00827"/>
    </source>
</evidence>
<keyword evidence="7" id="KW-1185">Reference proteome</keyword>
<gene>
    <name evidence="6" type="ORF">KTT_55910</name>
</gene>
<accession>A0A402A996</accession>
<evidence type="ECO:0000256" key="1">
    <source>
        <dbReference type="ARBA" id="ARBA00013258"/>
    </source>
</evidence>
<dbReference type="GO" id="GO:0004314">
    <property type="term" value="F:[acyl-carrier-protein] S-malonyltransferase activity"/>
    <property type="evidence" value="ECO:0007669"/>
    <property type="project" value="UniProtKB-EC"/>
</dbReference>